<name>A0ABQ5X764_9GAMM</name>
<evidence type="ECO:0008006" key="3">
    <source>
        <dbReference type="Google" id="ProtNLM"/>
    </source>
</evidence>
<organism evidence="1 2">
    <name type="scientific">Dyella flagellata</name>
    <dbReference type="NCBI Taxonomy" id="1867833"/>
    <lineage>
        <taxon>Bacteria</taxon>
        <taxon>Pseudomonadati</taxon>
        <taxon>Pseudomonadota</taxon>
        <taxon>Gammaproteobacteria</taxon>
        <taxon>Lysobacterales</taxon>
        <taxon>Rhodanobacteraceae</taxon>
        <taxon>Dyella</taxon>
    </lineage>
</organism>
<protein>
    <recommendedName>
        <fullName evidence="3">Secreted protein</fullName>
    </recommendedName>
</protein>
<proteinExistence type="predicted"/>
<accession>A0ABQ5X764</accession>
<sequence>MGRPSLRLLLCVGGGRGRLPYGWRLQPRNGQKPRESRTRYGLGELILQIVHPLTVKPLDSALPLGETLHWSRGGLGSIGRFHPLHHLNRCVEPLGHECTMETYRAEQAPRRFAS</sequence>
<reference evidence="2" key="1">
    <citation type="journal article" date="2019" name="Int. J. Syst. Evol. Microbiol.">
        <title>The Global Catalogue of Microorganisms (GCM) 10K type strain sequencing project: providing services to taxonomists for standard genome sequencing and annotation.</title>
        <authorList>
            <consortium name="The Broad Institute Genomics Platform"/>
            <consortium name="The Broad Institute Genome Sequencing Center for Infectious Disease"/>
            <person name="Wu L."/>
            <person name="Ma J."/>
        </authorList>
    </citation>
    <scope>NUCLEOTIDE SEQUENCE [LARGE SCALE GENOMIC DNA]</scope>
    <source>
        <strain evidence="2">NBRC 111981</strain>
    </source>
</reference>
<dbReference type="Proteomes" id="UP001156627">
    <property type="component" value="Unassembled WGS sequence"/>
</dbReference>
<comment type="caution">
    <text evidence="1">The sequence shown here is derived from an EMBL/GenBank/DDBJ whole genome shotgun (WGS) entry which is preliminary data.</text>
</comment>
<dbReference type="EMBL" id="BSOA01000006">
    <property type="protein sequence ID" value="GLQ87408.1"/>
    <property type="molecule type" value="Genomic_DNA"/>
</dbReference>
<evidence type="ECO:0000313" key="1">
    <source>
        <dbReference type="EMBL" id="GLQ87408.1"/>
    </source>
</evidence>
<evidence type="ECO:0000313" key="2">
    <source>
        <dbReference type="Proteomes" id="UP001156627"/>
    </source>
</evidence>
<keyword evidence="2" id="KW-1185">Reference proteome</keyword>
<gene>
    <name evidence="1" type="ORF">GCM10007898_09740</name>
</gene>